<reference evidence="4 5" key="1">
    <citation type="journal article" date="2018" name="G3 (Bethesda)">
        <title>A High-Quality Reference Genome for the Invasive Mosquitofish Gambusia affinis Using a Chicago Library.</title>
        <authorList>
            <person name="Hoffberg S.L."/>
            <person name="Troendle N.J."/>
            <person name="Glenn T.C."/>
            <person name="Mahmud O."/>
            <person name="Louha S."/>
            <person name="Chalopin D."/>
            <person name="Bennetzen J.L."/>
            <person name="Mauricio R."/>
        </authorList>
    </citation>
    <scope>NUCLEOTIDE SEQUENCE [LARGE SCALE GENOMIC DNA]</scope>
    <source>
        <strain evidence="4">NE01/NJP1002.9</strain>
        <tissue evidence="4">Muscle</tissue>
    </source>
</reference>
<evidence type="ECO:0000256" key="1">
    <source>
        <dbReference type="ARBA" id="ARBA00023054"/>
    </source>
</evidence>
<dbReference type="PANTHER" id="PTHR15917">
    <property type="match status" value="1"/>
</dbReference>
<evidence type="ECO:0008006" key="6">
    <source>
        <dbReference type="Google" id="ProtNLM"/>
    </source>
</evidence>
<name>A0A315W329_GAMAF</name>
<feature type="compositionally biased region" description="Basic and acidic residues" evidence="3">
    <location>
        <begin position="277"/>
        <end position="286"/>
    </location>
</feature>
<dbReference type="EMBL" id="NHOQ01000466">
    <property type="protein sequence ID" value="PWA29991.1"/>
    <property type="molecule type" value="Genomic_DNA"/>
</dbReference>
<dbReference type="PANTHER" id="PTHR15917:SF0">
    <property type="entry name" value="PROTEIN LARGEN"/>
    <property type="match status" value="1"/>
</dbReference>
<evidence type="ECO:0000313" key="5">
    <source>
        <dbReference type="Proteomes" id="UP000250572"/>
    </source>
</evidence>
<sequence>MYTEGSDTTGHHRFLNYSDSNSPCSCRHCIYYDQLHGHQQARQMDPSLHGCWRDIQAPRGKDGGGRDFLVDRVERSGHFSPQRRPVFAGPSPWSQSDDLSQSCPWELNPAQWGDPTEPGVRHYSFVREQCGCVAGGDRARPFHSGIPHPLPHLQVKGQGYRRRRTVRYISVDEEEGCACAPNGYHLELHHPQSGHSHLTNGHCGPRRVVFKGEEERDGYLVQGRPKGGSEDHFNGYTESDKGFFPTEVPQKHLSQRRHRGSDITCSETSKTTTNNDLHSEDSEVTRQKGRQDLVRDQIRQVVADLEDVLGGLKQVHVEMKEVVEQIDRLTANIDLSEEEPCITLESSNNLHNSASSGDFRLSPLPACKPAAVMVSSHGADKDHVVFRTNSVSPVHMASVVKTSHFTPPSLQKGVSHKKPSANGHLPHLKLTGDSNHNGPIRPEPYPQTLDPTVIIGNSTSSARTQKPPPYPQNGRCGKGPYPPPKPIRTPAYPARGRQSTSMFLTHMLLKQAGGNGARPEGGDVFTEKNSPEVKS</sequence>
<dbReference type="AlphaFoldDB" id="A0A315W329"/>
<dbReference type="GO" id="GO:0045793">
    <property type="term" value="P:positive regulation of cell size"/>
    <property type="evidence" value="ECO:0007669"/>
    <property type="project" value="TreeGrafter"/>
</dbReference>
<dbReference type="GO" id="GO:0045727">
    <property type="term" value="P:positive regulation of translation"/>
    <property type="evidence" value="ECO:0007669"/>
    <property type="project" value="TreeGrafter"/>
</dbReference>
<keyword evidence="5" id="KW-1185">Reference proteome</keyword>
<evidence type="ECO:0000313" key="4">
    <source>
        <dbReference type="EMBL" id="PWA29991.1"/>
    </source>
</evidence>
<protein>
    <recommendedName>
        <fullName evidence="6">Protein Largen</fullName>
    </recommendedName>
</protein>
<evidence type="ECO:0000256" key="3">
    <source>
        <dbReference type="SAM" id="MobiDB-lite"/>
    </source>
</evidence>
<feature type="coiled-coil region" evidence="2">
    <location>
        <begin position="312"/>
        <end position="339"/>
    </location>
</feature>
<dbReference type="InterPro" id="IPR027997">
    <property type="entry name" value="Largen/INSYN1"/>
</dbReference>
<feature type="compositionally biased region" description="Polar residues" evidence="3">
    <location>
        <begin position="455"/>
        <end position="464"/>
    </location>
</feature>
<feature type="region of interest" description="Disordered" evidence="3">
    <location>
        <begin position="251"/>
        <end position="286"/>
    </location>
</feature>
<comment type="caution">
    <text evidence="4">The sequence shown here is derived from an EMBL/GenBank/DDBJ whole genome shotgun (WGS) entry which is preliminary data.</text>
</comment>
<gene>
    <name evidence="4" type="ORF">CCH79_00009607</name>
</gene>
<feature type="compositionally biased region" description="Basic and acidic residues" evidence="3">
    <location>
        <begin position="525"/>
        <end position="535"/>
    </location>
</feature>
<feature type="region of interest" description="Disordered" evidence="3">
    <location>
        <begin position="403"/>
        <end position="494"/>
    </location>
</feature>
<organism evidence="4 5">
    <name type="scientific">Gambusia affinis</name>
    <name type="common">Western mosquitofish</name>
    <name type="synonym">Heterandria affinis</name>
    <dbReference type="NCBI Taxonomy" id="33528"/>
    <lineage>
        <taxon>Eukaryota</taxon>
        <taxon>Metazoa</taxon>
        <taxon>Chordata</taxon>
        <taxon>Craniata</taxon>
        <taxon>Vertebrata</taxon>
        <taxon>Euteleostomi</taxon>
        <taxon>Actinopterygii</taxon>
        <taxon>Neopterygii</taxon>
        <taxon>Teleostei</taxon>
        <taxon>Neoteleostei</taxon>
        <taxon>Acanthomorphata</taxon>
        <taxon>Ovalentaria</taxon>
        <taxon>Atherinomorphae</taxon>
        <taxon>Cyprinodontiformes</taxon>
        <taxon>Poeciliidae</taxon>
        <taxon>Poeciliinae</taxon>
        <taxon>Gambusia</taxon>
    </lineage>
</organism>
<proteinExistence type="predicted"/>
<dbReference type="Proteomes" id="UP000250572">
    <property type="component" value="Unassembled WGS sequence"/>
</dbReference>
<keyword evidence="1 2" id="KW-0175">Coiled coil</keyword>
<feature type="compositionally biased region" description="Polar residues" evidence="3">
    <location>
        <begin position="263"/>
        <end position="276"/>
    </location>
</feature>
<accession>A0A315W329</accession>
<evidence type="ECO:0000256" key="2">
    <source>
        <dbReference type="SAM" id="Coils"/>
    </source>
</evidence>
<feature type="region of interest" description="Disordered" evidence="3">
    <location>
        <begin position="512"/>
        <end position="535"/>
    </location>
</feature>